<evidence type="ECO:0000256" key="8">
    <source>
        <dbReference type="ARBA" id="ARBA00023306"/>
    </source>
</evidence>
<evidence type="ECO:0000313" key="13">
    <source>
        <dbReference type="Proteomes" id="UP000694843"/>
    </source>
</evidence>
<dbReference type="GeneID" id="108667239"/>
<keyword evidence="13" id="KW-1185">Reference proteome</keyword>
<feature type="region of interest" description="Disordered" evidence="10">
    <location>
        <begin position="55"/>
        <end position="147"/>
    </location>
</feature>
<proteinExistence type="inferred from homology"/>
<dbReference type="GO" id="GO:0061733">
    <property type="term" value="F:protein-lysine-acetyltransferase activity"/>
    <property type="evidence" value="ECO:0007669"/>
    <property type="project" value="TreeGrafter"/>
</dbReference>
<evidence type="ECO:0000256" key="5">
    <source>
        <dbReference type="ARBA" id="ARBA00022771"/>
    </source>
</evidence>
<dbReference type="InterPro" id="IPR028009">
    <property type="entry name" value="ESCO_Acetyltransf_dom"/>
</dbReference>
<feature type="domain" description="N-acetyltransferase ESCO acetyl-transferase" evidence="12">
    <location>
        <begin position="719"/>
        <end position="786"/>
    </location>
</feature>
<gene>
    <name evidence="14" type="primary">LOC108667239</name>
</gene>
<keyword evidence="9" id="KW-0012">Acyltransferase</keyword>
<keyword evidence="3" id="KW-0808">Transferase</keyword>
<protein>
    <submittedName>
        <fullName evidence="14">N-acetyltransferase ESCO2 isoform X1</fullName>
    </submittedName>
</protein>
<evidence type="ECO:0000259" key="11">
    <source>
        <dbReference type="Pfam" id="PF13878"/>
    </source>
</evidence>
<feature type="compositionally biased region" description="Low complexity" evidence="10">
    <location>
        <begin position="344"/>
        <end position="358"/>
    </location>
</feature>
<dbReference type="GO" id="GO:0008270">
    <property type="term" value="F:zinc ion binding"/>
    <property type="evidence" value="ECO:0007669"/>
    <property type="project" value="UniProtKB-KW"/>
</dbReference>
<comment type="similarity">
    <text evidence="2">Belongs to the acetyltransferase family. ECO subfamily.</text>
</comment>
<evidence type="ECO:0000256" key="4">
    <source>
        <dbReference type="ARBA" id="ARBA00022723"/>
    </source>
</evidence>
<keyword evidence="4" id="KW-0479">Metal-binding</keyword>
<feature type="compositionally biased region" description="Basic and acidic residues" evidence="10">
    <location>
        <begin position="536"/>
        <end position="549"/>
    </location>
</feature>
<evidence type="ECO:0000256" key="7">
    <source>
        <dbReference type="ARBA" id="ARBA00023242"/>
    </source>
</evidence>
<dbReference type="GO" id="GO:0005634">
    <property type="term" value="C:nucleus"/>
    <property type="evidence" value="ECO:0007669"/>
    <property type="project" value="UniProtKB-SubCell"/>
</dbReference>
<evidence type="ECO:0000256" key="1">
    <source>
        <dbReference type="ARBA" id="ARBA00004123"/>
    </source>
</evidence>
<dbReference type="InterPro" id="IPR028005">
    <property type="entry name" value="AcTrfase_ESCO_Znf_dom"/>
</dbReference>
<evidence type="ECO:0000256" key="10">
    <source>
        <dbReference type="SAM" id="MobiDB-lite"/>
    </source>
</evidence>
<sequence>MMNSFLPDCGVLSSPSALKNNLNVNGIADQPVSAAKLGSGSGVSFYCAPKKFLNSPTAHSASSSPVATRAKPRRRAAGSINRGVGHGIKKPNLKAKNKLKKQAKIAVRRLKQVKPPPRLAEHRSPSSCFSSQNKKRHYLSSPGKSLLDSSECEEASKSRDGKKFFTSRARAAATVQITKNVQLSANYGNISLKQRVTATGLKKNIGHAVTEKPERVSSLAQINVPLTSNVESNKPKPTRFVVSSPARNSPRSGKENNVIKASLSSSPRSRKSAASEMPVARSLYRASPGKRPRSPEKEEIALRSSPRHQVQSPNKQDQQTPTKVSRNTSLRTVVLNKLTPTKFSPSRSSPRRSSNNSSPITKSSYHGSQEDPLLDLTSPPNSPLGVRNSPFRKTLLDSSEKLGSPLRLSSASPVRVDPSSPRLVLTRDSPLRAKNDVRSSSQESVDGASPVRVDPSSPRLVLTRDSPLRDKNDVRSSSQESVDGASPVRVDPSSPRLVLTRDSPLRAKNVSSSSQESVDGRTPTHKDAIKYFPVFDPERRRSHTKDDQKSLSGRSTGIRGARGDSRQLILDAGQKRFGAEQCKECGLVYEHADPDDEALHHSYHNRVTKALAYTNWKKERRISTIDSHGGRSILVTSDDPHYFWRKVEDVLAVVDEELGFAESKGIAKDRNTKAVLYVTNSKVVGLLIAEPIDEAYKVIPDADGAGKESLVCCSHEPQPVRFGISRLWVKSDIRRSGLASKLVDAFRANMIPHHYLKTDEFAFSDPTLNGLAFARKYMKKDDFLVYRHGV</sequence>
<keyword evidence="7" id="KW-0539">Nucleus</keyword>
<dbReference type="Pfam" id="PF13878">
    <property type="entry name" value="zf-C2H2_3"/>
    <property type="match status" value="1"/>
</dbReference>
<feature type="compositionally biased region" description="Basic residues" evidence="10">
    <location>
        <begin position="87"/>
        <end position="112"/>
    </location>
</feature>
<dbReference type="GO" id="GO:0000785">
    <property type="term" value="C:chromatin"/>
    <property type="evidence" value="ECO:0007669"/>
    <property type="project" value="TreeGrafter"/>
</dbReference>
<dbReference type="Proteomes" id="UP000694843">
    <property type="component" value="Unplaced"/>
</dbReference>
<comment type="subcellular location">
    <subcellularLocation>
        <location evidence="1">Nucleus</location>
    </subcellularLocation>
</comment>
<dbReference type="AlphaFoldDB" id="A0A8B7N8W7"/>
<organism evidence="13 14">
    <name type="scientific">Hyalella azteca</name>
    <name type="common">Amphipod</name>
    <dbReference type="NCBI Taxonomy" id="294128"/>
    <lineage>
        <taxon>Eukaryota</taxon>
        <taxon>Metazoa</taxon>
        <taxon>Ecdysozoa</taxon>
        <taxon>Arthropoda</taxon>
        <taxon>Crustacea</taxon>
        <taxon>Multicrustacea</taxon>
        <taxon>Malacostraca</taxon>
        <taxon>Eumalacostraca</taxon>
        <taxon>Peracarida</taxon>
        <taxon>Amphipoda</taxon>
        <taxon>Senticaudata</taxon>
        <taxon>Talitrida</taxon>
        <taxon>Talitroidea</taxon>
        <taxon>Hyalellidae</taxon>
        <taxon>Hyalella</taxon>
    </lineage>
</organism>
<keyword evidence="5" id="KW-0863">Zinc-finger</keyword>
<feature type="domain" description="N-acetyltransferase ESCO zinc-finger" evidence="11">
    <location>
        <begin position="567"/>
        <end position="606"/>
    </location>
</feature>
<feature type="compositionally biased region" description="Polar residues" evidence="10">
    <location>
        <begin position="307"/>
        <end position="331"/>
    </location>
</feature>
<evidence type="ECO:0000259" key="12">
    <source>
        <dbReference type="Pfam" id="PF13880"/>
    </source>
</evidence>
<keyword evidence="8" id="KW-0131">Cell cycle</keyword>
<evidence type="ECO:0000313" key="14">
    <source>
        <dbReference type="RefSeq" id="XP_018009729.1"/>
    </source>
</evidence>
<dbReference type="CTD" id="38812"/>
<evidence type="ECO:0000256" key="2">
    <source>
        <dbReference type="ARBA" id="ARBA00005816"/>
    </source>
</evidence>
<dbReference type="KEGG" id="hazt:108667239"/>
<dbReference type="PANTHER" id="PTHR45884:SF2">
    <property type="entry name" value="N-ACETYLTRANSFERASE ECO"/>
    <property type="match status" value="1"/>
</dbReference>
<evidence type="ECO:0000256" key="3">
    <source>
        <dbReference type="ARBA" id="ARBA00022679"/>
    </source>
</evidence>
<evidence type="ECO:0000256" key="6">
    <source>
        <dbReference type="ARBA" id="ARBA00022833"/>
    </source>
</evidence>
<dbReference type="GO" id="GO:0007064">
    <property type="term" value="P:mitotic sister chromatid cohesion"/>
    <property type="evidence" value="ECO:0007669"/>
    <property type="project" value="TreeGrafter"/>
</dbReference>
<keyword evidence="6" id="KW-0862">Zinc</keyword>
<feature type="region of interest" description="Disordered" evidence="10">
    <location>
        <begin position="227"/>
        <end position="560"/>
    </location>
</feature>
<feature type="compositionally biased region" description="Basic and acidic residues" evidence="10">
    <location>
        <begin position="518"/>
        <end position="529"/>
    </location>
</feature>
<feature type="compositionally biased region" description="Polar residues" evidence="10">
    <location>
        <begin position="55"/>
        <end position="66"/>
    </location>
</feature>
<reference evidence="14" key="1">
    <citation type="submission" date="2025-08" db="UniProtKB">
        <authorList>
            <consortium name="RefSeq"/>
        </authorList>
    </citation>
    <scope>IDENTIFICATION</scope>
    <source>
        <tissue evidence="14">Whole organism</tissue>
    </source>
</reference>
<dbReference type="OrthoDB" id="428854at2759"/>
<dbReference type="PANTHER" id="PTHR45884">
    <property type="entry name" value="N-ACETYLTRANSFERASE ECO"/>
    <property type="match status" value="1"/>
</dbReference>
<name>A0A8B7N8W7_HYAAZ</name>
<accession>A0A8B7N8W7</accession>
<dbReference type="Pfam" id="PF13880">
    <property type="entry name" value="Acetyltransf_13"/>
    <property type="match status" value="1"/>
</dbReference>
<feature type="compositionally biased region" description="Low complexity" evidence="10">
    <location>
        <begin position="260"/>
        <end position="275"/>
    </location>
</feature>
<dbReference type="RefSeq" id="XP_018009729.1">
    <property type="nucleotide sequence ID" value="XM_018154240.1"/>
</dbReference>
<evidence type="ECO:0000256" key="9">
    <source>
        <dbReference type="ARBA" id="ARBA00023315"/>
    </source>
</evidence>